<dbReference type="FunFam" id="3.40.30.10:FF:000499">
    <property type="entry name" value="Glutathione S-transferase"/>
    <property type="match status" value="1"/>
</dbReference>
<dbReference type="SUPFAM" id="SSF47616">
    <property type="entry name" value="GST C-terminal domain-like"/>
    <property type="match status" value="1"/>
</dbReference>
<dbReference type="SUPFAM" id="SSF52833">
    <property type="entry name" value="Thioredoxin-like"/>
    <property type="match status" value="1"/>
</dbReference>
<keyword evidence="6" id="KW-1185">Reference proteome</keyword>
<evidence type="ECO:0000256" key="2">
    <source>
        <dbReference type="PIRSR" id="PIRSR015753-2"/>
    </source>
</evidence>
<dbReference type="VEuPathDB" id="CryptoDB:Vbra_21898"/>
<feature type="domain" description="GST C-terminal" evidence="4">
    <location>
        <begin position="175"/>
        <end position="320"/>
    </location>
</feature>
<dbReference type="PROSITE" id="PS50405">
    <property type="entry name" value="GST_CTER"/>
    <property type="match status" value="1"/>
</dbReference>
<dbReference type="CDD" id="cd03190">
    <property type="entry name" value="GST_C_Omega_like"/>
    <property type="match status" value="1"/>
</dbReference>
<feature type="binding site" evidence="2">
    <location>
        <begin position="143"/>
        <end position="146"/>
    </location>
    <ligand>
        <name>glutathione</name>
        <dbReference type="ChEBI" id="CHEBI:57925"/>
    </ligand>
</feature>
<dbReference type="Gene3D" id="1.20.1050.10">
    <property type="match status" value="1"/>
</dbReference>
<dbReference type="InParanoid" id="A0A0G4G2L3"/>
<dbReference type="InterPro" id="IPR016639">
    <property type="entry name" value="GST_Omega/GSH"/>
</dbReference>
<dbReference type="GO" id="GO:0005737">
    <property type="term" value="C:cytoplasm"/>
    <property type="evidence" value="ECO:0007669"/>
    <property type="project" value="TreeGrafter"/>
</dbReference>
<dbReference type="PIRSF" id="PIRSF015753">
    <property type="entry name" value="GST"/>
    <property type="match status" value="1"/>
</dbReference>
<proteinExistence type="predicted"/>
<dbReference type="InterPro" id="IPR036249">
    <property type="entry name" value="Thioredoxin-like_sf"/>
</dbReference>
<dbReference type="InterPro" id="IPR010987">
    <property type="entry name" value="Glutathione-S-Trfase_C-like"/>
</dbReference>
<feature type="active site" description="Proton donor/acceptor" evidence="1">
    <location>
        <position position="209"/>
    </location>
</feature>
<dbReference type="SFLD" id="SFLDS00019">
    <property type="entry name" value="Glutathione_Transferase_(cytos"/>
    <property type="match status" value="1"/>
</dbReference>
<evidence type="ECO:0000256" key="1">
    <source>
        <dbReference type="PIRSR" id="PIRSR015753-1"/>
    </source>
</evidence>
<dbReference type="SFLD" id="SFLDG01148">
    <property type="entry name" value="Xi_(cytGST)"/>
    <property type="match status" value="1"/>
</dbReference>
<feature type="site" description="Lowers pKa of active site Cys" evidence="3">
    <location>
        <position position="310"/>
    </location>
</feature>
<feature type="site" description="Lowers pKa of active site Cys" evidence="3">
    <location>
        <position position="267"/>
    </location>
</feature>
<dbReference type="SFLD" id="SFLDG01206">
    <property type="entry name" value="Xi.1"/>
    <property type="match status" value="1"/>
</dbReference>
<evidence type="ECO:0000256" key="3">
    <source>
        <dbReference type="PIRSR" id="PIRSR015753-3"/>
    </source>
</evidence>
<dbReference type="PhylomeDB" id="A0A0G4G2L3"/>
<dbReference type="Gene3D" id="3.40.30.10">
    <property type="entry name" value="Glutaredoxin"/>
    <property type="match status" value="1"/>
</dbReference>
<name>A0A0G4G2L3_VITBC</name>
<dbReference type="GO" id="GO:0004364">
    <property type="term" value="F:glutathione transferase activity"/>
    <property type="evidence" value="ECO:0007669"/>
    <property type="project" value="InterPro"/>
</dbReference>
<feature type="binding site" evidence="2">
    <location>
        <begin position="161"/>
        <end position="162"/>
    </location>
    <ligand>
        <name>glutathione</name>
        <dbReference type="ChEBI" id="CHEBI:57925"/>
    </ligand>
</feature>
<dbReference type="OrthoDB" id="2309723at2759"/>
<dbReference type="PANTHER" id="PTHR32419:SF6">
    <property type="entry name" value="GLUTATHIONE S-TRANSFERASE OMEGA-LIKE 1-RELATED"/>
    <property type="match status" value="1"/>
</dbReference>
<feature type="binding site" evidence="2">
    <location>
        <position position="94"/>
    </location>
    <ligand>
        <name>glutathione</name>
        <dbReference type="ChEBI" id="CHEBI:57925"/>
    </ligand>
</feature>
<dbReference type="InterPro" id="IPR004045">
    <property type="entry name" value="Glutathione_S-Trfase_N"/>
</dbReference>
<evidence type="ECO:0000313" key="5">
    <source>
        <dbReference type="EMBL" id="CEM22098.1"/>
    </source>
</evidence>
<dbReference type="Pfam" id="PF13409">
    <property type="entry name" value="GST_N_2"/>
    <property type="match status" value="1"/>
</dbReference>
<dbReference type="PANTHER" id="PTHR32419">
    <property type="entry name" value="GLUTATHIONYL-HYDROQUINONE REDUCTASE"/>
    <property type="match status" value="1"/>
</dbReference>
<dbReference type="InterPro" id="IPR040079">
    <property type="entry name" value="Glutathione_S-Trfase"/>
</dbReference>
<dbReference type="Pfam" id="PF13410">
    <property type="entry name" value="GST_C_2"/>
    <property type="match status" value="1"/>
</dbReference>
<evidence type="ECO:0000313" key="6">
    <source>
        <dbReference type="Proteomes" id="UP000041254"/>
    </source>
</evidence>
<gene>
    <name evidence="5" type="ORF">Vbra_21898</name>
</gene>
<dbReference type="InterPro" id="IPR036282">
    <property type="entry name" value="Glutathione-S-Trfase_C_sf"/>
</dbReference>
<dbReference type="InterPro" id="IPR047047">
    <property type="entry name" value="GST_Omega-like_C"/>
</dbReference>
<dbReference type="OMA" id="PWANRAI"/>
<reference evidence="5 6" key="1">
    <citation type="submission" date="2014-11" db="EMBL/GenBank/DDBJ databases">
        <authorList>
            <person name="Zhu J."/>
            <person name="Qi W."/>
            <person name="Song R."/>
        </authorList>
    </citation>
    <scope>NUCLEOTIDE SEQUENCE [LARGE SCALE GENOMIC DNA]</scope>
</reference>
<dbReference type="Proteomes" id="UP000041254">
    <property type="component" value="Unassembled WGS sequence"/>
</dbReference>
<dbReference type="EMBL" id="CDMY01000551">
    <property type="protein sequence ID" value="CEM22098.1"/>
    <property type="molecule type" value="Genomic_DNA"/>
</dbReference>
<feature type="active site" description="Nucleophile" evidence="1">
    <location>
        <position position="53"/>
    </location>
</feature>
<protein>
    <recommendedName>
        <fullName evidence="4">GST C-terminal domain-containing protein</fullName>
    </recommendedName>
</protein>
<evidence type="ECO:0000259" key="4">
    <source>
        <dbReference type="PROSITE" id="PS50405"/>
    </source>
</evidence>
<dbReference type="STRING" id="1169540.A0A0G4G2L3"/>
<accession>A0A0G4G2L3</accession>
<organism evidence="5 6">
    <name type="scientific">Vitrella brassicaformis (strain CCMP3155)</name>
    <dbReference type="NCBI Taxonomy" id="1169540"/>
    <lineage>
        <taxon>Eukaryota</taxon>
        <taxon>Sar</taxon>
        <taxon>Alveolata</taxon>
        <taxon>Colpodellida</taxon>
        <taxon>Vitrellaceae</taxon>
        <taxon>Vitrella</taxon>
    </lineage>
</organism>
<sequence length="345" mass="39510">MSTAAKTTWQNEISQKGEFVRSDAGWRNWIKKDGSTPFQPEAGRYHLYVSYACPWANRCLAMRSLKGLEDVIGVSVVHPTMQRTRPDLDEHVGWAFAKPKDPPFTSAWGVGSFECDAALVPDDVNGAKFIRDLYEKAKDSVGKYSVPVLWDKKLNTICSNESSEIIRMFNSEFNDVAKHPQLDLYPEALSKQIDEVNEWTYPSINNGVYRCGFAKSQEAHEKASYELFEALDRVESILSKQRYLTGPRFTEADLRLFMTLVRFDEVYVVHFKCNQKRIADLPNTHGYVKEICQMPAIQKVINMDHIKVHYYSSHQSINPYALVPVGPGVVKELLTPHDRHRFPKE</sequence>
<dbReference type="AlphaFoldDB" id="A0A0G4G2L3"/>